<evidence type="ECO:0000313" key="2">
    <source>
        <dbReference type="EMBL" id="WRL65276.1"/>
    </source>
</evidence>
<gene>
    <name evidence="2" type="ORF">U6N30_06355</name>
</gene>
<dbReference type="RefSeq" id="WP_324276600.1">
    <property type="nucleotide sequence ID" value="NZ_CP141261.1"/>
</dbReference>
<reference evidence="2 3" key="1">
    <citation type="submission" date="2023-12" db="EMBL/GenBank/DDBJ databases">
        <title>Blastococcus brunescens sp. nov., an actonobacterium isolated from sandstone collected in sahara desert.</title>
        <authorList>
            <person name="Gtari M."/>
            <person name="Ghodhbane F."/>
        </authorList>
    </citation>
    <scope>NUCLEOTIDE SEQUENCE [LARGE SCALE GENOMIC DNA]</scope>
    <source>
        <strain evidence="2 3">BMG 8361</strain>
    </source>
</reference>
<proteinExistence type="predicted"/>
<evidence type="ECO:0000256" key="1">
    <source>
        <dbReference type="SAM" id="MobiDB-lite"/>
    </source>
</evidence>
<evidence type="ECO:0000313" key="3">
    <source>
        <dbReference type="Proteomes" id="UP001324287"/>
    </source>
</evidence>
<name>A0ABZ1B386_9ACTN</name>
<organism evidence="2 3">
    <name type="scientific">Blastococcus brunescens</name>
    <dbReference type="NCBI Taxonomy" id="1564165"/>
    <lineage>
        <taxon>Bacteria</taxon>
        <taxon>Bacillati</taxon>
        <taxon>Actinomycetota</taxon>
        <taxon>Actinomycetes</taxon>
        <taxon>Geodermatophilales</taxon>
        <taxon>Geodermatophilaceae</taxon>
        <taxon>Blastococcus</taxon>
    </lineage>
</organism>
<feature type="region of interest" description="Disordered" evidence="1">
    <location>
        <begin position="1"/>
        <end position="48"/>
    </location>
</feature>
<keyword evidence="3" id="KW-1185">Reference proteome</keyword>
<feature type="compositionally biased region" description="Polar residues" evidence="1">
    <location>
        <begin position="32"/>
        <end position="48"/>
    </location>
</feature>
<sequence length="148" mass="14547">MSATVVPSTASAPSPTATSLITRPQGGGASDAGTSGFSERSVEISSGASAVSDRVSQACDAVPLPLSSSSSSPQAVRVRTTAVATASTRGVVRRFMDLLDDGDDGLPAVLPSQWTTGTGSGRAGPLGQCTYSSGGRSTTAAIAGTRIG</sequence>
<dbReference type="Proteomes" id="UP001324287">
    <property type="component" value="Chromosome"/>
</dbReference>
<accession>A0ABZ1B386</accession>
<dbReference type="EMBL" id="CP141261">
    <property type="protein sequence ID" value="WRL65276.1"/>
    <property type="molecule type" value="Genomic_DNA"/>
</dbReference>
<feature type="compositionally biased region" description="Low complexity" evidence="1">
    <location>
        <begin position="1"/>
        <end position="19"/>
    </location>
</feature>
<protein>
    <submittedName>
        <fullName evidence="2">Uncharacterized protein</fullName>
    </submittedName>
</protein>